<dbReference type="InterPro" id="IPR046947">
    <property type="entry name" value="LytR-like"/>
</dbReference>
<accession>A0A200IZC8</accession>
<feature type="domain" description="HTH LytTR-type" evidence="1">
    <location>
        <begin position="140"/>
        <end position="244"/>
    </location>
</feature>
<dbReference type="GO" id="GO:0000156">
    <property type="term" value="F:phosphorelay response regulator activity"/>
    <property type="evidence" value="ECO:0007669"/>
    <property type="project" value="InterPro"/>
</dbReference>
<sequence length="250" mass="29721">MLEQVKCNLYMFEENETAQEKLAKHLADYNGRLKIKAYFDDSADKFLKRVNVAQGNTIVLMRTEKGWEKLTSKIKRMQCSFQFIYICKEGFDLVQMVNEGYSEESFIIFENTQDISCQFQKILKKIEQNLLERMSSNNNLLISYKQEDIIIPWEEITFIETIKEERNYMMVYTEHGKHIAKGTLGKLKESISSKQIYKDLKSYIINLNKVKKVNLDDNYIEFLDQQKIYFSTKVMLKLKRELKDLYRVNA</sequence>
<dbReference type="SMART" id="SM00850">
    <property type="entry name" value="LytTR"/>
    <property type="match status" value="1"/>
</dbReference>
<reference evidence="2" key="1">
    <citation type="submission" date="2017-05" db="EMBL/GenBank/DDBJ databases">
        <title>The Genome Sequence of Enterococcus sp. 9D6_DIV0238.</title>
        <authorList>
            <consortium name="The Broad Institute Genomics Platform"/>
            <consortium name="The Broad Institute Genomic Center for Infectious Diseases"/>
            <person name="Earl A."/>
            <person name="Manson A."/>
            <person name="Schwartman J."/>
            <person name="Gilmore M."/>
            <person name="Abouelleil A."/>
            <person name="Cao P."/>
            <person name="Chapman S."/>
            <person name="Cusick C."/>
            <person name="Shea T."/>
            <person name="Young S."/>
            <person name="Neafsey D."/>
            <person name="Nusbaum C."/>
            <person name="Birren B."/>
        </authorList>
    </citation>
    <scope>NUCLEOTIDE SEQUENCE [LARGE SCALE GENOMIC DNA]</scope>
    <source>
        <strain evidence="2">9D6_DIV0238</strain>
    </source>
</reference>
<dbReference type="AlphaFoldDB" id="A0A200IZC8"/>
<name>A0A200IZC8_9ENTE</name>
<keyword evidence="4" id="KW-1185">Reference proteome</keyword>
<dbReference type="Pfam" id="PF04397">
    <property type="entry name" value="LytTR"/>
    <property type="match status" value="1"/>
</dbReference>
<evidence type="ECO:0000313" key="3">
    <source>
        <dbReference type="EMBL" id="WYJ94383.1"/>
    </source>
</evidence>
<proteinExistence type="predicted"/>
<dbReference type="Gene3D" id="2.40.50.1020">
    <property type="entry name" value="LytTr DNA-binding domain"/>
    <property type="match status" value="1"/>
</dbReference>
<dbReference type="GO" id="GO:0003677">
    <property type="term" value="F:DNA binding"/>
    <property type="evidence" value="ECO:0007669"/>
    <property type="project" value="InterPro"/>
</dbReference>
<dbReference type="PANTHER" id="PTHR37299:SF1">
    <property type="entry name" value="STAGE 0 SPORULATION PROTEIN A HOMOLOG"/>
    <property type="match status" value="1"/>
</dbReference>
<dbReference type="Proteomes" id="UP000196151">
    <property type="component" value="Chromosome"/>
</dbReference>
<organism evidence="2">
    <name type="scientific">Candidatus Enterococcus dunnyi</name>
    <dbReference type="NCBI Taxonomy" id="1834192"/>
    <lineage>
        <taxon>Bacteria</taxon>
        <taxon>Bacillati</taxon>
        <taxon>Bacillota</taxon>
        <taxon>Bacilli</taxon>
        <taxon>Lactobacillales</taxon>
        <taxon>Enterococcaceae</taxon>
        <taxon>Enterococcus</taxon>
    </lineage>
</organism>
<dbReference type="EMBL" id="NIBQ01000003">
    <property type="protein sequence ID" value="OUZ30288.1"/>
    <property type="molecule type" value="Genomic_DNA"/>
</dbReference>
<dbReference type="PROSITE" id="PS50930">
    <property type="entry name" value="HTH_LYTTR"/>
    <property type="match status" value="1"/>
</dbReference>
<reference evidence="3" key="2">
    <citation type="submission" date="2017-05" db="EMBL/GenBank/DDBJ databases">
        <authorList>
            <consortium name="The Broad Institute Genomics Platform"/>
            <consortium name="The Broad Institute Genomic Center for Infectious Diseases"/>
            <person name="Earl A."/>
            <person name="Manson A."/>
            <person name="Schwartman J."/>
            <person name="Gilmore M."/>
            <person name="Abouelleil A."/>
            <person name="Cao P."/>
            <person name="Chapman S."/>
            <person name="Cusick C."/>
            <person name="Shea T."/>
            <person name="Young S."/>
            <person name="Neafsey D."/>
            <person name="Nusbaum C."/>
            <person name="Birren B."/>
        </authorList>
    </citation>
    <scope>NUCLEOTIDE SEQUENCE</scope>
    <source>
        <strain evidence="3">9D6_DIV0238</strain>
    </source>
</reference>
<dbReference type="OrthoDB" id="9809318at2"/>
<dbReference type="PANTHER" id="PTHR37299">
    <property type="entry name" value="TRANSCRIPTIONAL REGULATOR-RELATED"/>
    <property type="match status" value="1"/>
</dbReference>
<dbReference type="InterPro" id="IPR007492">
    <property type="entry name" value="LytTR_DNA-bd_dom"/>
</dbReference>
<reference evidence="3" key="3">
    <citation type="submission" date="2024-03" db="EMBL/GenBank/DDBJ databases">
        <title>The Genome Sequence of Enterococcus sp. DIV0238c.</title>
        <authorList>
            <consortium name="The Broad Institute Genomics Platform"/>
            <consortium name="The Broad Institute Microbial Omics Core"/>
            <consortium name="The Broad Institute Genomic Center for Infectious Diseases"/>
            <person name="Earl A."/>
            <person name="Manson A."/>
            <person name="Gilmore M."/>
            <person name="Schwartman J."/>
            <person name="Shea T."/>
            <person name="Abouelleil A."/>
            <person name="Cao P."/>
            <person name="Chapman S."/>
            <person name="Cusick C."/>
            <person name="Young S."/>
            <person name="Neafsey D."/>
            <person name="Nusbaum C."/>
            <person name="Birren B."/>
        </authorList>
    </citation>
    <scope>NUCLEOTIDE SEQUENCE</scope>
    <source>
        <strain evidence="3">9D6_DIV0238</strain>
    </source>
</reference>
<evidence type="ECO:0000313" key="4">
    <source>
        <dbReference type="Proteomes" id="UP000196151"/>
    </source>
</evidence>
<dbReference type="EMBL" id="CP147246">
    <property type="protein sequence ID" value="WYJ94383.1"/>
    <property type="molecule type" value="Genomic_DNA"/>
</dbReference>
<gene>
    <name evidence="3" type="ORF">A5889_001896</name>
    <name evidence="2" type="ORF">A5889_002576</name>
</gene>
<dbReference type="RefSeq" id="WP_087641674.1">
    <property type="nucleotide sequence ID" value="NZ_CP147246.1"/>
</dbReference>
<evidence type="ECO:0000313" key="2">
    <source>
        <dbReference type="EMBL" id="OUZ30288.1"/>
    </source>
</evidence>
<protein>
    <recommendedName>
        <fullName evidence="1">HTH LytTR-type domain-containing protein</fullName>
    </recommendedName>
</protein>
<evidence type="ECO:0000259" key="1">
    <source>
        <dbReference type="PROSITE" id="PS50930"/>
    </source>
</evidence>